<dbReference type="Proteomes" id="UP000095283">
    <property type="component" value="Unplaced"/>
</dbReference>
<reference evidence="3" key="1">
    <citation type="submission" date="2016-11" db="UniProtKB">
        <authorList>
            <consortium name="WormBaseParasite"/>
        </authorList>
    </citation>
    <scope>IDENTIFICATION</scope>
</reference>
<evidence type="ECO:0000256" key="1">
    <source>
        <dbReference type="SAM" id="MobiDB-lite"/>
    </source>
</evidence>
<organism evidence="2 3">
    <name type="scientific">Heterorhabditis bacteriophora</name>
    <name type="common">Entomopathogenic nematode worm</name>
    <dbReference type="NCBI Taxonomy" id="37862"/>
    <lineage>
        <taxon>Eukaryota</taxon>
        <taxon>Metazoa</taxon>
        <taxon>Ecdysozoa</taxon>
        <taxon>Nematoda</taxon>
        <taxon>Chromadorea</taxon>
        <taxon>Rhabditida</taxon>
        <taxon>Rhabditina</taxon>
        <taxon>Rhabditomorpha</taxon>
        <taxon>Strongyloidea</taxon>
        <taxon>Heterorhabditidae</taxon>
        <taxon>Heterorhabditis</taxon>
    </lineage>
</organism>
<proteinExistence type="predicted"/>
<evidence type="ECO:0000313" key="2">
    <source>
        <dbReference type="Proteomes" id="UP000095283"/>
    </source>
</evidence>
<evidence type="ECO:0000313" key="3">
    <source>
        <dbReference type="WBParaSite" id="Hba_10724"/>
    </source>
</evidence>
<sequence>MKVKQAKVGDLLHTSRSGTRRLSPDERDRALRGIGIRVPIVEALFLRTKLKRNGPELSEAMLVPIKYAILLSKKVDSLKPTLDLDDR</sequence>
<accession>A0A1I7X006</accession>
<dbReference type="AlphaFoldDB" id="A0A1I7X006"/>
<keyword evidence="2" id="KW-1185">Reference proteome</keyword>
<name>A0A1I7X006_HETBA</name>
<dbReference type="WBParaSite" id="Hba_10724">
    <property type="protein sequence ID" value="Hba_10724"/>
    <property type="gene ID" value="Hba_10724"/>
</dbReference>
<protein>
    <submittedName>
        <fullName evidence="3">XRE family transcriptional regulator</fullName>
    </submittedName>
</protein>
<feature type="region of interest" description="Disordered" evidence="1">
    <location>
        <begin position="1"/>
        <end position="25"/>
    </location>
</feature>